<keyword evidence="1" id="KW-0697">Rotamase</keyword>
<feature type="signal peptide" evidence="3">
    <location>
        <begin position="1"/>
        <end position="30"/>
    </location>
</feature>
<dbReference type="Pfam" id="PF00639">
    <property type="entry name" value="Rotamase"/>
    <property type="match status" value="1"/>
</dbReference>
<name>A0ABR9B3F2_9BACL</name>
<dbReference type="InterPro" id="IPR027304">
    <property type="entry name" value="Trigger_fact/SurA_dom_sf"/>
</dbReference>
<dbReference type="PANTHER" id="PTHR47245">
    <property type="entry name" value="PEPTIDYLPROLYL ISOMERASE"/>
    <property type="match status" value="1"/>
</dbReference>
<feature type="domain" description="PpiC" evidence="4">
    <location>
        <begin position="185"/>
        <end position="288"/>
    </location>
</feature>
<dbReference type="RefSeq" id="WP_192026921.1">
    <property type="nucleotide sequence ID" value="NZ_JACYTN010000026.1"/>
</dbReference>
<gene>
    <name evidence="5" type="ORF">IFO66_20560</name>
</gene>
<dbReference type="Proteomes" id="UP000634529">
    <property type="component" value="Unassembled WGS sequence"/>
</dbReference>
<dbReference type="SUPFAM" id="SSF54534">
    <property type="entry name" value="FKBP-like"/>
    <property type="match status" value="1"/>
</dbReference>
<keyword evidence="1 5" id="KW-0413">Isomerase</keyword>
<sequence>MSQNNSKRSWKGMLMTLTLVFALVVTGCGAGSENNAGETKEGTKTEAKKDTSKVVATYEGGQLTENEFNKEIAIRSIFDPQSAQLLQIEQFREHFAKETIAYKYLAEKATDKAKDEGKKKANEQIDAIKKQLGDEQFKKMLEAQKVTEAEMRDFTARILTVVADMNQKVTDEQLKAEFEKVKNEMTTASVRHILVQFKPEGGKERTKEEALKIAKGYEARLKKGEDFAKLAGEVSEDGGSKANGGLYADAQVGQWVPAFKEAALTLKINEISAPVETEYGYHVMRVEKRTEKQFDKLTEEEMNMVRATAATQYMDKFMKDELPKLIKKIELPPVPQPETPKAEEPKTEQPKTEQPADKKEADKPAAGSEADKPVEEADKK</sequence>
<dbReference type="Gene3D" id="3.10.50.40">
    <property type="match status" value="1"/>
</dbReference>
<dbReference type="SUPFAM" id="SSF109998">
    <property type="entry name" value="Triger factor/SurA peptide-binding domain-like"/>
    <property type="match status" value="1"/>
</dbReference>
<dbReference type="EMBL" id="JACYTN010000026">
    <property type="protein sequence ID" value="MBD8500681.1"/>
    <property type="molecule type" value="Genomic_DNA"/>
</dbReference>
<dbReference type="PANTHER" id="PTHR47245:SF2">
    <property type="entry name" value="PEPTIDYL-PROLYL CIS-TRANS ISOMERASE HP_0175-RELATED"/>
    <property type="match status" value="1"/>
</dbReference>
<protein>
    <submittedName>
        <fullName evidence="5">Peptidylprolyl isomerase</fullName>
    </submittedName>
</protein>
<evidence type="ECO:0000256" key="1">
    <source>
        <dbReference type="PROSITE-ProRule" id="PRU00278"/>
    </source>
</evidence>
<feature type="chain" id="PRO_5046344620" evidence="3">
    <location>
        <begin position="31"/>
        <end position="380"/>
    </location>
</feature>
<evidence type="ECO:0000313" key="6">
    <source>
        <dbReference type="Proteomes" id="UP000634529"/>
    </source>
</evidence>
<feature type="region of interest" description="Disordered" evidence="2">
    <location>
        <begin position="328"/>
        <end position="380"/>
    </location>
</feature>
<dbReference type="InterPro" id="IPR046357">
    <property type="entry name" value="PPIase_dom_sf"/>
</dbReference>
<reference evidence="5 6" key="1">
    <citation type="submission" date="2020-09" db="EMBL/GenBank/DDBJ databases">
        <title>Paenibacillus sp. CAU 1523 isolated from sand of Haeundae Beach.</title>
        <authorList>
            <person name="Kim W."/>
        </authorList>
    </citation>
    <scope>NUCLEOTIDE SEQUENCE [LARGE SCALE GENOMIC DNA]</scope>
    <source>
        <strain evidence="5 6">CAU 1523</strain>
    </source>
</reference>
<evidence type="ECO:0000259" key="4">
    <source>
        <dbReference type="PROSITE" id="PS50198"/>
    </source>
</evidence>
<dbReference type="InterPro" id="IPR050245">
    <property type="entry name" value="PrsA_foldase"/>
</dbReference>
<organism evidence="5 6">
    <name type="scientific">Paenibacillus arenosi</name>
    <dbReference type="NCBI Taxonomy" id="2774142"/>
    <lineage>
        <taxon>Bacteria</taxon>
        <taxon>Bacillati</taxon>
        <taxon>Bacillota</taxon>
        <taxon>Bacilli</taxon>
        <taxon>Bacillales</taxon>
        <taxon>Paenibacillaceae</taxon>
        <taxon>Paenibacillus</taxon>
    </lineage>
</organism>
<comment type="caution">
    <text evidence="5">The sequence shown here is derived from an EMBL/GenBank/DDBJ whole genome shotgun (WGS) entry which is preliminary data.</text>
</comment>
<keyword evidence="6" id="KW-1185">Reference proteome</keyword>
<dbReference type="PROSITE" id="PS51257">
    <property type="entry name" value="PROKAR_LIPOPROTEIN"/>
    <property type="match status" value="1"/>
</dbReference>
<keyword evidence="3" id="KW-0732">Signal</keyword>
<dbReference type="PROSITE" id="PS50198">
    <property type="entry name" value="PPIC_PPIASE_2"/>
    <property type="match status" value="1"/>
</dbReference>
<evidence type="ECO:0000256" key="2">
    <source>
        <dbReference type="SAM" id="MobiDB-lite"/>
    </source>
</evidence>
<evidence type="ECO:0000313" key="5">
    <source>
        <dbReference type="EMBL" id="MBD8500681.1"/>
    </source>
</evidence>
<feature type="compositionally biased region" description="Basic and acidic residues" evidence="2">
    <location>
        <begin position="340"/>
        <end position="380"/>
    </location>
</feature>
<dbReference type="GO" id="GO:0016853">
    <property type="term" value="F:isomerase activity"/>
    <property type="evidence" value="ECO:0007669"/>
    <property type="project" value="UniProtKB-KW"/>
</dbReference>
<accession>A0ABR9B3F2</accession>
<evidence type="ECO:0000256" key="3">
    <source>
        <dbReference type="SAM" id="SignalP"/>
    </source>
</evidence>
<proteinExistence type="predicted"/>
<dbReference type="InterPro" id="IPR000297">
    <property type="entry name" value="PPIase_PpiC"/>
</dbReference>